<evidence type="ECO:0000313" key="1">
    <source>
        <dbReference type="EMBL" id="ASC70230.1"/>
    </source>
</evidence>
<dbReference type="STRING" id="1641165.XM38_14760"/>
<dbReference type="EMBL" id="CP021983">
    <property type="protein sequence ID" value="ASC70230.1"/>
    <property type="molecule type" value="Genomic_DNA"/>
</dbReference>
<name>A0A1Z3HIW2_9CYAN</name>
<dbReference type="OrthoDB" id="467587at2"/>
<gene>
    <name evidence="1" type="ORF">XM38_011650</name>
</gene>
<sequence>MNPSVAFTLILLSLMIGSGIVSASWGYALGRQALTGVRQPESRPANGSASMADAGHQQLKLVQEEEILDSVKARISGNLSSPDTASDRTPD</sequence>
<dbReference type="AlphaFoldDB" id="A0A1Z3HIW2"/>
<protein>
    <submittedName>
        <fullName evidence="1">Uncharacterized protein</fullName>
    </submittedName>
</protein>
<accession>A0A1Z3HIW2</accession>
<evidence type="ECO:0000313" key="2">
    <source>
        <dbReference type="Proteomes" id="UP000191901"/>
    </source>
</evidence>
<keyword evidence="2" id="KW-1185">Reference proteome</keyword>
<dbReference type="Proteomes" id="UP000191901">
    <property type="component" value="Chromosome"/>
</dbReference>
<dbReference type="KEGG" id="hhg:XM38_011650"/>
<proteinExistence type="predicted"/>
<reference evidence="1 2" key="1">
    <citation type="journal article" date="2016" name="Biochim. Biophys. Acta">
        <title>Characterization of red-shifted phycobilisomes isolated from the chlorophyll f-containing cyanobacterium Halomicronema hongdechloris.</title>
        <authorList>
            <person name="Li Y."/>
            <person name="Lin Y."/>
            <person name="Garvey C.J."/>
            <person name="Birch D."/>
            <person name="Corkery R.W."/>
            <person name="Loughlin P.C."/>
            <person name="Scheer H."/>
            <person name="Willows R.D."/>
            <person name="Chen M."/>
        </authorList>
    </citation>
    <scope>NUCLEOTIDE SEQUENCE [LARGE SCALE GENOMIC DNA]</scope>
    <source>
        <strain evidence="1 2">C2206</strain>
    </source>
</reference>
<dbReference type="RefSeq" id="WP_088429294.1">
    <property type="nucleotide sequence ID" value="NZ_CP021983.2"/>
</dbReference>
<organism evidence="1 2">
    <name type="scientific">Halomicronema hongdechloris C2206</name>
    <dbReference type="NCBI Taxonomy" id="1641165"/>
    <lineage>
        <taxon>Bacteria</taxon>
        <taxon>Bacillati</taxon>
        <taxon>Cyanobacteriota</taxon>
        <taxon>Cyanophyceae</taxon>
        <taxon>Nodosilineales</taxon>
        <taxon>Nodosilineaceae</taxon>
        <taxon>Halomicronema</taxon>
    </lineage>
</organism>